<proteinExistence type="predicted"/>
<protein>
    <submittedName>
        <fullName evidence="1">Uncharacterized protein</fullName>
    </submittedName>
</protein>
<organism evidence="1">
    <name type="scientific">Candidatus Methanomethylicus mesodigestus</name>
    <dbReference type="NCBI Taxonomy" id="1867258"/>
    <lineage>
        <taxon>Archaea</taxon>
        <taxon>Thermoproteota</taxon>
        <taxon>Methanosuratincolia</taxon>
        <taxon>Candidatus Methanomethylicales</taxon>
        <taxon>Candidatus Methanomethylicaceae</taxon>
        <taxon>Candidatus Methanomethylicus</taxon>
    </lineage>
</organism>
<comment type="caution">
    <text evidence="1">The sequence shown here is derived from an EMBL/GenBank/DDBJ whole genome shotgun (WGS) entry which is preliminary data.</text>
</comment>
<evidence type="ECO:0000313" key="1">
    <source>
        <dbReference type="EMBL" id="HFK20292.1"/>
    </source>
</evidence>
<dbReference type="EMBL" id="DSTX01000003">
    <property type="protein sequence ID" value="HFK20292.1"/>
    <property type="molecule type" value="Genomic_DNA"/>
</dbReference>
<sequence>MSHMNSEGEKILREFFDYAKDCRGRGIYDFAEIASGYKRKVSDGKLVCSPSQKKLIKAISDFLAVDPKYQKRLFELKK</sequence>
<accession>A0A7C3ISM1</accession>
<gene>
    <name evidence="1" type="ORF">ENS19_03325</name>
</gene>
<dbReference type="AlphaFoldDB" id="A0A7C3ISM1"/>
<name>A0A7C3ISM1_9CREN</name>
<reference evidence="1" key="1">
    <citation type="journal article" date="2020" name="mSystems">
        <title>Genome- and Community-Level Interaction Insights into Carbon Utilization and Element Cycling Functions of Hydrothermarchaeota in Hydrothermal Sediment.</title>
        <authorList>
            <person name="Zhou Z."/>
            <person name="Liu Y."/>
            <person name="Xu W."/>
            <person name="Pan J."/>
            <person name="Luo Z.H."/>
            <person name="Li M."/>
        </authorList>
    </citation>
    <scope>NUCLEOTIDE SEQUENCE [LARGE SCALE GENOMIC DNA]</scope>
    <source>
        <strain evidence="1">SpSt-468</strain>
    </source>
</reference>